<evidence type="ECO:0008006" key="3">
    <source>
        <dbReference type="Google" id="ProtNLM"/>
    </source>
</evidence>
<dbReference type="RefSeq" id="WP_119053434.1">
    <property type="nucleotide sequence ID" value="NZ_CP032157.1"/>
</dbReference>
<sequence length="85" mass="7968">MRNFDQFEALSETEVAAINGGGLLDGVTALLTGAGNALTGVGGVTAGAGNALTSIGAGTGAALGVIGAGVATFLANLKLPALPTV</sequence>
<evidence type="ECO:0000313" key="2">
    <source>
        <dbReference type="Proteomes" id="UP000263900"/>
    </source>
</evidence>
<dbReference type="KEGG" id="pseg:D3H65_27815"/>
<dbReference type="Proteomes" id="UP000263900">
    <property type="component" value="Chromosome"/>
</dbReference>
<dbReference type="EMBL" id="CP032157">
    <property type="protein sequence ID" value="AXY77560.1"/>
    <property type="molecule type" value="Genomic_DNA"/>
</dbReference>
<accession>A0A3B7MWY3</accession>
<gene>
    <name evidence="1" type="ORF">D3H65_27815</name>
</gene>
<proteinExistence type="predicted"/>
<keyword evidence="2" id="KW-1185">Reference proteome</keyword>
<evidence type="ECO:0000313" key="1">
    <source>
        <dbReference type="EMBL" id="AXY77560.1"/>
    </source>
</evidence>
<dbReference type="AlphaFoldDB" id="A0A3B7MWY3"/>
<protein>
    <recommendedName>
        <fullName evidence="3">Bacteriocin</fullName>
    </recommendedName>
</protein>
<reference evidence="1 2" key="1">
    <citation type="submission" date="2018-09" db="EMBL/GenBank/DDBJ databases">
        <title>Genome sequencing of strain 6GH32-13.</title>
        <authorList>
            <person name="Weon H.-Y."/>
            <person name="Heo J."/>
            <person name="Kwon S.-W."/>
        </authorList>
    </citation>
    <scope>NUCLEOTIDE SEQUENCE [LARGE SCALE GENOMIC DNA]</scope>
    <source>
        <strain evidence="1 2">5GH32-13</strain>
    </source>
</reference>
<organism evidence="1 2">
    <name type="scientific">Paraflavitalea soli</name>
    <dbReference type="NCBI Taxonomy" id="2315862"/>
    <lineage>
        <taxon>Bacteria</taxon>
        <taxon>Pseudomonadati</taxon>
        <taxon>Bacteroidota</taxon>
        <taxon>Chitinophagia</taxon>
        <taxon>Chitinophagales</taxon>
        <taxon>Chitinophagaceae</taxon>
        <taxon>Paraflavitalea</taxon>
    </lineage>
</organism>
<name>A0A3B7MWY3_9BACT</name>